<dbReference type="GO" id="GO:0008781">
    <property type="term" value="F:N-acylneuraminate cytidylyltransferase activity"/>
    <property type="evidence" value="ECO:0007669"/>
    <property type="project" value="UniProtKB-EC"/>
</dbReference>
<keyword evidence="9" id="KW-0378">Hydrolase</keyword>
<comment type="catalytic activity">
    <reaction evidence="1">
        <text>an N-acylneuraminate + CTP = a CMP-N-acyl-beta-neuraminate + diphosphate</text>
        <dbReference type="Rhea" id="RHEA:11344"/>
        <dbReference type="ChEBI" id="CHEBI:33019"/>
        <dbReference type="ChEBI" id="CHEBI:37563"/>
        <dbReference type="ChEBI" id="CHEBI:60073"/>
        <dbReference type="ChEBI" id="CHEBI:68671"/>
        <dbReference type="EC" id="2.7.7.43"/>
    </reaction>
</comment>
<evidence type="ECO:0000256" key="1">
    <source>
        <dbReference type="ARBA" id="ARBA00001862"/>
    </source>
</evidence>
<dbReference type="SFLD" id="SFLDS00003">
    <property type="entry name" value="Haloacid_Dehalogenase"/>
    <property type="match status" value="1"/>
</dbReference>
<reference evidence="11 12" key="1">
    <citation type="submission" date="2011-08" db="EMBL/GenBank/DDBJ databases">
        <title>Complete sequence of Caldicellulosiruptor lactoaceticus 6A.</title>
        <authorList>
            <consortium name="US DOE Joint Genome Institute"/>
            <person name="Lucas S."/>
            <person name="Han J."/>
            <person name="Lapidus A."/>
            <person name="Cheng J.-F."/>
            <person name="Goodwin L."/>
            <person name="Pitluck S."/>
            <person name="Peters L."/>
            <person name="Davenport K."/>
            <person name="Detter J.C."/>
            <person name="Han C."/>
            <person name="Tapia R."/>
            <person name="Land M."/>
            <person name="Hauser L."/>
            <person name="Kyrpides N."/>
            <person name="Ivanova N."/>
            <person name="Ovchinnikova G."/>
            <person name="Pagani I."/>
            <person name="Blumer-Schuette S.E."/>
            <person name="Kelly R.M."/>
            <person name="Woyke T."/>
        </authorList>
    </citation>
    <scope>NUCLEOTIDE SEQUENCE [LARGE SCALE GENOMIC DNA]</scope>
    <source>
        <strain evidence="11 12">6A</strain>
    </source>
</reference>
<sequence>MESHGGKIIAFIPARGGSKSIPLKNIKLLNNRPLIYYALDAAVGCKYIKSVYVSTDSQQIKECVQNYKSGKVKIVGRSPETATDEATTESVILDFIYNYCEEEFDYLVLIQATSPFLESKHLDEAIEKYFKTNCDSMLSVVRQKRFIWDTKGNYVVPVNYDPAKRPRRQEFKGFLVENGAFYITSKVQILKSKCRISGKISYYEMPEYSYFEIDEIEDWFIVETLISKIKRERIYEELREKVNKIKLLAMDCDGVLTDGGMYYSEKGEELKKFNTRDGMGISIVKKAGILTAIITSEDSEIVRRRAEKIGIDYVFLGIKNKLDILFRLVQKIGISLNEVAYIGDDINDIDVLKNVGFSIAPNDASEEVKKIVDYVTVNSGGNGVVREICDMICLLKAD</sequence>
<dbReference type="SUPFAM" id="SSF56784">
    <property type="entry name" value="HAD-like"/>
    <property type="match status" value="1"/>
</dbReference>
<evidence type="ECO:0000256" key="4">
    <source>
        <dbReference type="ARBA" id="ARBA00005893"/>
    </source>
</evidence>
<dbReference type="CDD" id="cd02513">
    <property type="entry name" value="CMP-NeuAc_Synthase"/>
    <property type="match status" value="1"/>
</dbReference>
<comment type="similarity">
    <text evidence="4">Belongs to the KdsC family.</text>
</comment>
<evidence type="ECO:0000256" key="3">
    <source>
        <dbReference type="ARBA" id="ARBA00005141"/>
    </source>
</evidence>
<dbReference type="SFLD" id="SFLDG01136">
    <property type="entry name" value="C1.6:_Phosphoserine_Phosphatas"/>
    <property type="match status" value="1"/>
</dbReference>
<proteinExistence type="inferred from homology"/>
<dbReference type="PANTHER" id="PTHR21485:SF3">
    <property type="entry name" value="N-ACYLNEURAMINATE CYTIDYLYLTRANSFERASE"/>
    <property type="match status" value="1"/>
</dbReference>
<dbReference type="Gene3D" id="3.40.50.1000">
    <property type="entry name" value="HAD superfamily/HAD-like"/>
    <property type="match status" value="1"/>
</dbReference>
<dbReference type="UniPathway" id="UPA00628"/>
<comment type="similarity">
    <text evidence="5">Belongs to the CMP-NeuNAc synthase family.</text>
</comment>
<dbReference type="PANTHER" id="PTHR21485">
    <property type="entry name" value="HAD SUPERFAMILY MEMBERS CMAS AND KDSC"/>
    <property type="match status" value="1"/>
</dbReference>
<dbReference type="AlphaFoldDB" id="G2PVZ1"/>
<dbReference type="RefSeq" id="WP_014042471.1">
    <property type="nucleotide sequence ID" value="NC_015949.1"/>
</dbReference>
<dbReference type="SFLD" id="SFLDG01138">
    <property type="entry name" value="C1.6.2:_Deoxy-d-mannose-octulo"/>
    <property type="match status" value="1"/>
</dbReference>
<dbReference type="GO" id="GO:0046872">
    <property type="term" value="F:metal ion binding"/>
    <property type="evidence" value="ECO:0007669"/>
    <property type="project" value="UniProtKB-KW"/>
</dbReference>
<dbReference type="GO" id="GO:0016788">
    <property type="term" value="F:hydrolase activity, acting on ester bonds"/>
    <property type="evidence" value="ECO:0007669"/>
    <property type="project" value="InterPro"/>
</dbReference>
<accession>G2PVZ1</accession>
<dbReference type="InterPro" id="IPR010023">
    <property type="entry name" value="KdsC_fam"/>
</dbReference>
<dbReference type="EC" id="2.7.7.43" evidence="7"/>
<dbReference type="SUPFAM" id="SSF53448">
    <property type="entry name" value="Nucleotide-diphospho-sugar transferases"/>
    <property type="match status" value="1"/>
</dbReference>
<evidence type="ECO:0000256" key="10">
    <source>
        <dbReference type="ARBA" id="ARBA00022842"/>
    </source>
</evidence>
<dbReference type="Gene3D" id="3.90.550.10">
    <property type="entry name" value="Spore Coat Polysaccharide Biosynthesis Protein SpsA, Chain A"/>
    <property type="match status" value="1"/>
</dbReference>
<evidence type="ECO:0000256" key="9">
    <source>
        <dbReference type="ARBA" id="ARBA00022801"/>
    </source>
</evidence>
<dbReference type="InterPro" id="IPR003329">
    <property type="entry name" value="Cytidylyl_trans"/>
</dbReference>
<dbReference type="GO" id="GO:0006054">
    <property type="term" value="P:N-acetylneuraminate metabolic process"/>
    <property type="evidence" value="ECO:0007669"/>
    <property type="project" value="UniProtKB-UniPathway"/>
</dbReference>
<evidence type="ECO:0000256" key="5">
    <source>
        <dbReference type="ARBA" id="ARBA00010726"/>
    </source>
</evidence>
<dbReference type="NCBIfam" id="TIGR01670">
    <property type="entry name" value="KdsC-phosphatas"/>
    <property type="match status" value="1"/>
</dbReference>
<evidence type="ECO:0000256" key="8">
    <source>
        <dbReference type="ARBA" id="ARBA00022723"/>
    </source>
</evidence>
<comment type="pathway">
    <text evidence="3">Amino-sugar metabolism; N-acetylneuraminate metabolism.</text>
</comment>
<evidence type="ECO:0000256" key="2">
    <source>
        <dbReference type="ARBA" id="ARBA00001946"/>
    </source>
</evidence>
<dbReference type="Pfam" id="PF08282">
    <property type="entry name" value="Hydrolase_3"/>
    <property type="match status" value="1"/>
</dbReference>
<keyword evidence="10" id="KW-0460">Magnesium</keyword>
<gene>
    <name evidence="11" type="ORF">Calla_1076</name>
</gene>
<dbReference type="CDD" id="cd01630">
    <property type="entry name" value="HAD_KDO-like"/>
    <property type="match status" value="1"/>
</dbReference>
<dbReference type="InterPro" id="IPR023214">
    <property type="entry name" value="HAD_sf"/>
</dbReference>
<dbReference type="HOGENOM" id="CLU_042930_0_2_9"/>
<dbReference type="FunFam" id="3.40.50.1000:FF:000029">
    <property type="entry name" value="3-deoxy-D-manno-octulosonate 8-phosphate phosphatase KdsC"/>
    <property type="match status" value="1"/>
</dbReference>
<evidence type="ECO:0000313" key="11">
    <source>
        <dbReference type="EMBL" id="AEM73709.1"/>
    </source>
</evidence>
<dbReference type="KEGG" id="clc:Calla_1076"/>
<dbReference type="InterPro" id="IPR029044">
    <property type="entry name" value="Nucleotide-diphossugar_trans"/>
</dbReference>
<dbReference type="Proteomes" id="UP000009257">
    <property type="component" value="Chromosome"/>
</dbReference>
<dbReference type="InterPro" id="IPR050793">
    <property type="entry name" value="CMP-NeuNAc_synthase"/>
</dbReference>
<evidence type="ECO:0000256" key="7">
    <source>
        <dbReference type="ARBA" id="ARBA00012491"/>
    </source>
</evidence>
<evidence type="ECO:0000313" key="12">
    <source>
        <dbReference type="Proteomes" id="UP000009257"/>
    </source>
</evidence>
<comment type="subunit">
    <text evidence="6">Homotetramer.</text>
</comment>
<keyword evidence="8" id="KW-0479">Metal-binding</keyword>
<comment type="cofactor">
    <cofactor evidence="2">
        <name>Mg(2+)</name>
        <dbReference type="ChEBI" id="CHEBI:18420"/>
    </cofactor>
</comment>
<protein>
    <recommendedName>
        <fullName evidence="7">N-acylneuraminate cytidylyltransferase</fullName>
        <ecNumber evidence="7">2.7.7.43</ecNumber>
    </recommendedName>
</protein>
<name>G2PVZ1_9FIRM</name>
<organism evidence="11 12">
    <name type="scientific">Caldicellulosiruptor acetigenus 6A</name>
    <dbReference type="NCBI Taxonomy" id="632516"/>
    <lineage>
        <taxon>Bacteria</taxon>
        <taxon>Bacillati</taxon>
        <taxon>Bacillota</taxon>
        <taxon>Bacillota incertae sedis</taxon>
        <taxon>Caldicellulosiruptorales</taxon>
        <taxon>Caldicellulosiruptoraceae</taxon>
        <taxon>Caldicellulosiruptor</taxon>
    </lineage>
</organism>
<dbReference type="EMBL" id="CP003001">
    <property type="protein sequence ID" value="AEM73709.1"/>
    <property type="molecule type" value="Genomic_DNA"/>
</dbReference>
<dbReference type="Pfam" id="PF02348">
    <property type="entry name" value="CTP_transf_3"/>
    <property type="match status" value="1"/>
</dbReference>
<dbReference type="InterPro" id="IPR036412">
    <property type="entry name" value="HAD-like_sf"/>
</dbReference>
<evidence type="ECO:0000256" key="6">
    <source>
        <dbReference type="ARBA" id="ARBA00011881"/>
    </source>
</evidence>